<protein>
    <submittedName>
        <fullName evidence="2">Uncharacterized protein</fullName>
    </submittedName>
</protein>
<name>A0A7U9C0E0_9GAMM</name>
<keyword evidence="1" id="KW-0812">Transmembrane</keyword>
<keyword evidence="1" id="KW-0472">Membrane</keyword>
<feature type="transmembrane region" description="Helical" evidence="1">
    <location>
        <begin position="21"/>
        <end position="40"/>
    </location>
</feature>
<sequence>MLASRIVKQPLVKQCANNMQFLLSLAFLQIGFLSLGFLSLESNRLTGLL</sequence>
<evidence type="ECO:0000313" key="3">
    <source>
        <dbReference type="Proteomes" id="UP000005756"/>
    </source>
</evidence>
<dbReference type="EMBL" id="JH393258">
    <property type="protein sequence ID" value="EHJ92825.1"/>
    <property type="molecule type" value="Genomic_DNA"/>
</dbReference>
<evidence type="ECO:0000256" key="1">
    <source>
        <dbReference type="SAM" id="Phobius"/>
    </source>
</evidence>
<dbReference type="Proteomes" id="UP000005756">
    <property type="component" value="Unassembled WGS sequence"/>
</dbReference>
<evidence type="ECO:0000313" key="2">
    <source>
        <dbReference type="EMBL" id="EHJ92825.1"/>
    </source>
</evidence>
<accession>A0A7U9C0E0</accession>
<keyword evidence="1" id="KW-1133">Transmembrane helix</keyword>
<gene>
    <name evidence="2" type="ORF">KUC_2783</name>
</gene>
<reference evidence="2 3" key="1">
    <citation type="submission" date="2011-10" db="EMBL/GenBank/DDBJ databases">
        <authorList>
            <person name="Quillaguamn J."/>
            <person name="Guzmn D."/>
            <person name="Balderrama-Subieta A."/>
            <person name="Cardona-Ortuo C."/>
            <person name="Guevara-Martnez M."/>
            <person name="Callisaya-Quispe N."/>
        </authorList>
    </citation>
    <scope>NUCLEOTIDE SEQUENCE [LARGE SCALE GENOMIC DNA]</scope>
    <source>
        <strain evidence="2 3">LC1</strain>
    </source>
</reference>
<dbReference type="AlphaFoldDB" id="A0A7U9C0E0"/>
<proteinExistence type="predicted"/>
<organism evidence="2 3">
    <name type="scientific">Vreelandella boliviensis LC1</name>
    <dbReference type="NCBI Taxonomy" id="1072583"/>
    <lineage>
        <taxon>Bacteria</taxon>
        <taxon>Pseudomonadati</taxon>
        <taxon>Pseudomonadota</taxon>
        <taxon>Gammaproteobacteria</taxon>
        <taxon>Oceanospirillales</taxon>
        <taxon>Halomonadaceae</taxon>
        <taxon>Vreelandella</taxon>
    </lineage>
</organism>